<name>A0A8J2S6X2_9STRA</name>
<comment type="caution">
    <text evidence="1">The sequence shown here is derived from an EMBL/GenBank/DDBJ whole genome shotgun (WGS) entry which is preliminary data.</text>
</comment>
<keyword evidence="2" id="KW-1185">Reference proteome</keyword>
<accession>A0A8J2S6X2</accession>
<dbReference type="AlphaFoldDB" id="A0A8J2S6X2"/>
<dbReference type="EMBL" id="CAKKNE010000001">
    <property type="protein sequence ID" value="CAH0366548.1"/>
    <property type="molecule type" value="Genomic_DNA"/>
</dbReference>
<reference evidence="1" key="1">
    <citation type="submission" date="2021-11" db="EMBL/GenBank/DDBJ databases">
        <authorList>
            <consortium name="Genoscope - CEA"/>
            <person name="William W."/>
        </authorList>
    </citation>
    <scope>NUCLEOTIDE SEQUENCE</scope>
</reference>
<evidence type="ECO:0000313" key="1">
    <source>
        <dbReference type="EMBL" id="CAH0366548.1"/>
    </source>
</evidence>
<proteinExistence type="predicted"/>
<gene>
    <name evidence="1" type="ORF">PECAL_1P30450</name>
</gene>
<organism evidence="1 2">
    <name type="scientific">Pelagomonas calceolata</name>
    <dbReference type="NCBI Taxonomy" id="35677"/>
    <lineage>
        <taxon>Eukaryota</taxon>
        <taxon>Sar</taxon>
        <taxon>Stramenopiles</taxon>
        <taxon>Ochrophyta</taxon>
        <taxon>Pelagophyceae</taxon>
        <taxon>Pelagomonadales</taxon>
        <taxon>Pelagomonadaceae</taxon>
        <taxon>Pelagomonas</taxon>
    </lineage>
</organism>
<dbReference type="Proteomes" id="UP000789595">
    <property type="component" value="Unassembled WGS sequence"/>
</dbReference>
<evidence type="ECO:0000313" key="2">
    <source>
        <dbReference type="Proteomes" id="UP000789595"/>
    </source>
</evidence>
<protein>
    <submittedName>
        <fullName evidence="1">Uncharacterized protein</fullName>
    </submittedName>
</protein>
<dbReference type="OrthoDB" id="427138at2759"/>
<sequence>MAAFEAARQCGGSDTYEALHDIAVELSKYKKASAADDLVDTDNNGIADVEEITGVQLAKRKHGVFLKATDPHVLDKAFKGVYTAWVAVLAVLKIQFAQICMIALGAAIGDFVAQLLRVPATQVMVHVMDKDSHKWIPTYISYTCKAIAVIIAYHVQKIITAFYSATRGGLMVFRSLFAILDRRGIVHVDHNETYLDEVLGWTLAAVGFYFQYTQMFSPPFVVELLLWPLQTIEYGLLYAVASTSAPAAA</sequence>